<reference evidence="16" key="1">
    <citation type="submission" date="2023-08" db="EMBL/GenBank/DDBJ databases">
        <title>Comparative genomics and taxonomic characterization of three novel marine species of genus Marivirga.</title>
        <authorList>
            <person name="Muhammad N."/>
            <person name="Kim S.-G."/>
        </authorList>
    </citation>
    <scope>NUCLEOTIDE SEQUENCE [LARGE SCALE GENOMIC DNA]</scope>
    <source>
        <strain evidence="16">ABR2-2</strain>
    </source>
</reference>
<evidence type="ECO:0000256" key="14">
    <source>
        <dbReference type="PIRSR" id="PIRSR634015-3"/>
    </source>
</evidence>
<keyword evidence="7" id="KW-0645">Protease</keyword>
<dbReference type="AlphaFoldDB" id="A0AA49GGB4"/>
<evidence type="ECO:0000256" key="1">
    <source>
        <dbReference type="ARBA" id="ARBA00000098"/>
    </source>
</evidence>
<dbReference type="Gene3D" id="1.25.40.320">
    <property type="entry name" value="Peptidase M1, leukotriene A4 hydrolase/aminopeptidase C-terminal domain"/>
    <property type="match status" value="1"/>
</dbReference>
<dbReference type="GO" id="GO:0005737">
    <property type="term" value="C:cytoplasm"/>
    <property type="evidence" value="ECO:0007669"/>
    <property type="project" value="UniProtKB-SubCell"/>
</dbReference>
<feature type="domain" description="Peptidase M1 leukotriene A4 hydrolase/aminopeptidase C-terminal" evidence="15">
    <location>
        <begin position="484"/>
        <end position="622"/>
    </location>
</feature>
<evidence type="ECO:0000256" key="7">
    <source>
        <dbReference type="ARBA" id="ARBA00022670"/>
    </source>
</evidence>
<feature type="binding site" evidence="14">
    <location>
        <position position="315"/>
    </location>
    <ligand>
        <name>Zn(2+)</name>
        <dbReference type="ChEBI" id="CHEBI:29105"/>
        <note>catalytic</note>
    </ligand>
</feature>
<keyword evidence="6" id="KW-0963">Cytoplasm</keyword>
<evidence type="ECO:0000256" key="11">
    <source>
        <dbReference type="ARBA" id="ARBA00023049"/>
    </source>
</evidence>
<comment type="catalytic activity">
    <reaction evidence="1">
        <text>Release of an N-terminal amino acid, Xaa-|-Yaa- from a peptide, amide or arylamide. Xaa is preferably Ala, but may be most amino acids including Pro (slow action). When a terminal hydrophobic residue is followed by a prolyl residue, the two may be released as an intact Xaa-Pro dipeptide.</text>
        <dbReference type="EC" id="3.4.11.2"/>
    </reaction>
</comment>
<keyword evidence="9" id="KW-0378">Hydrolase</keyword>
<comment type="cofactor">
    <cofactor evidence="14">
        <name>Zn(2+)</name>
        <dbReference type="ChEBI" id="CHEBI:29105"/>
    </cofactor>
    <text evidence="14">Binds 1 zinc ion per subunit.</text>
</comment>
<dbReference type="InterPro" id="IPR027268">
    <property type="entry name" value="Peptidase_M4/M1_CTD_sf"/>
</dbReference>
<dbReference type="PANTHER" id="PTHR45726:SF3">
    <property type="entry name" value="LEUKOTRIENE A-4 HYDROLASE"/>
    <property type="match status" value="1"/>
</dbReference>
<evidence type="ECO:0000256" key="8">
    <source>
        <dbReference type="ARBA" id="ARBA00022723"/>
    </source>
</evidence>
<feature type="binding site" evidence="14">
    <location>
        <position position="338"/>
    </location>
    <ligand>
        <name>Zn(2+)</name>
        <dbReference type="ChEBI" id="CHEBI:29105"/>
        <note>catalytic</note>
    </ligand>
</feature>
<evidence type="ECO:0000256" key="2">
    <source>
        <dbReference type="ARBA" id="ARBA00004496"/>
    </source>
</evidence>
<dbReference type="Pfam" id="PF17900">
    <property type="entry name" value="Peptidase_M1_N"/>
    <property type="match status" value="1"/>
</dbReference>
<evidence type="ECO:0000256" key="4">
    <source>
        <dbReference type="ARBA" id="ARBA00012564"/>
    </source>
</evidence>
<dbReference type="InterPro" id="IPR042097">
    <property type="entry name" value="Aminopeptidase_N-like_N_sf"/>
</dbReference>
<dbReference type="Gene3D" id="1.10.390.10">
    <property type="entry name" value="Neutral Protease Domain 2"/>
    <property type="match status" value="1"/>
</dbReference>
<evidence type="ECO:0000259" key="15">
    <source>
        <dbReference type="SMART" id="SM01263"/>
    </source>
</evidence>
<comment type="similarity">
    <text evidence="3">Belongs to the peptidase M1 family.</text>
</comment>
<dbReference type="InterPro" id="IPR049980">
    <property type="entry name" value="LTA4H_cat"/>
</dbReference>
<dbReference type="GO" id="GO:0008237">
    <property type="term" value="F:metallopeptidase activity"/>
    <property type="evidence" value="ECO:0007669"/>
    <property type="project" value="UniProtKB-KW"/>
</dbReference>
<dbReference type="CDD" id="cd09599">
    <property type="entry name" value="M1_LTA4H"/>
    <property type="match status" value="1"/>
</dbReference>
<dbReference type="InterPro" id="IPR034015">
    <property type="entry name" value="M1_LTA4H"/>
</dbReference>
<dbReference type="RefSeq" id="WP_308357898.1">
    <property type="nucleotide sequence ID" value="NZ_CP129970.2"/>
</dbReference>
<dbReference type="Gene3D" id="2.60.40.1730">
    <property type="entry name" value="tricorn interacting facor f3 domain"/>
    <property type="match status" value="1"/>
</dbReference>
<dbReference type="GO" id="GO:0006508">
    <property type="term" value="P:proteolysis"/>
    <property type="evidence" value="ECO:0007669"/>
    <property type="project" value="UniProtKB-KW"/>
</dbReference>
<dbReference type="FunFam" id="3.30.2010.30:FF:000001">
    <property type="entry name" value="Leukotriene A(4) hydrolase"/>
    <property type="match status" value="1"/>
</dbReference>
<sequence length="627" mass="72600">MYKLTVLSCFLMALFSCNEKKDMENNRVSVINYKGKDMHTFSNSEEAKIKHLNWEAFVDFENKIINAIAQFDIEKYPNAEKIILDTKGLDIEKVWSNDQVSIDYELKSKDDLLGTALLIPINKSTHTISIAYKTKPNAEALQWLNPNQTSGNQPFLFSQSQAILCRSWIPIQDSPGIRFTFNAKVEVPKGFLALMSASNPQEVDTTGVYEFQMEQPIPAYLMSLAVGDLQYQKTGKNTGFYAEPATIDKANQDLKDLQSFLETAENLYGKYRWEQFDVLVLPPSFPFGGMENPRLTFATPTILAGDKSLVSLIAHELAHSWSGNLVTNATWNDFWLNEGFTVYFEYRIMEAMYGRDYSEMLASISYKELKEEVKELIDEGNEKDTQLKLNLEGRNPDVGMTAIAYDKGYFFLRRLEELVGREKFDIFLNQYFGEFAFQSINTEKFLYYLEQNLFGKNDIKMPEDLLQNWVYESGIPQDIPAPNSQRFLAVNNAIQNWLSTENIDTLQTSKWSTHEFLHFFHQLPDSITYLQVQELDQKFNFTNSGNAEILSEWFLLAIKADYRPAFGKMEEFLINTGRKKFLMPIYTKLYKSDNYRALALRIYRKARENYHFVSYNSLDKLLNYSIN</sequence>
<dbReference type="InterPro" id="IPR001930">
    <property type="entry name" value="Peptidase_M1"/>
</dbReference>
<dbReference type="InterPro" id="IPR016024">
    <property type="entry name" value="ARM-type_fold"/>
</dbReference>
<feature type="binding site" evidence="13">
    <location>
        <begin position="159"/>
        <end position="161"/>
    </location>
    <ligand>
        <name>a peptide</name>
        <dbReference type="ChEBI" id="CHEBI:60466"/>
    </ligand>
</feature>
<keyword evidence="10 14" id="KW-0862">Zinc</keyword>
<evidence type="ECO:0000256" key="5">
    <source>
        <dbReference type="ARBA" id="ARBA00015611"/>
    </source>
</evidence>
<evidence type="ECO:0000256" key="9">
    <source>
        <dbReference type="ARBA" id="ARBA00022801"/>
    </source>
</evidence>
<evidence type="ECO:0000313" key="16">
    <source>
        <dbReference type="EMBL" id="WKK86769.2"/>
    </source>
</evidence>
<dbReference type="InterPro" id="IPR014782">
    <property type="entry name" value="Peptidase_M1_dom"/>
</dbReference>
<evidence type="ECO:0000256" key="6">
    <source>
        <dbReference type="ARBA" id="ARBA00022490"/>
    </source>
</evidence>
<organism evidence="16 17">
    <name type="scientific">Marivirga arenosa</name>
    <dbReference type="NCBI Taxonomy" id="3059076"/>
    <lineage>
        <taxon>Bacteria</taxon>
        <taxon>Pseudomonadati</taxon>
        <taxon>Bacteroidota</taxon>
        <taxon>Cytophagia</taxon>
        <taxon>Cytophagales</taxon>
        <taxon>Marivirgaceae</taxon>
        <taxon>Marivirga</taxon>
    </lineage>
</organism>
<dbReference type="PANTHER" id="PTHR45726">
    <property type="entry name" value="LEUKOTRIENE A-4 HYDROLASE"/>
    <property type="match status" value="1"/>
</dbReference>
<evidence type="ECO:0000256" key="3">
    <source>
        <dbReference type="ARBA" id="ARBA00010136"/>
    </source>
</evidence>
<evidence type="ECO:0000313" key="17">
    <source>
        <dbReference type="Proteomes" id="UP001244443"/>
    </source>
</evidence>
<keyword evidence="11" id="KW-0482">Metalloprotease</keyword>
<dbReference type="SUPFAM" id="SSF48371">
    <property type="entry name" value="ARM repeat"/>
    <property type="match status" value="1"/>
</dbReference>
<dbReference type="Pfam" id="PF01433">
    <property type="entry name" value="Peptidase_M1"/>
    <property type="match status" value="1"/>
</dbReference>
<dbReference type="Proteomes" id="UP001244443">
    <property type="component" value="Chromosome"/>
</dbReference>
<evidence type="ECO:0000256" key="12">
    <source>
        <dbReference type="PIRSR" id="PIRSR634015-1"/>
    </source>
</evidence>
<dbReference type="PRINTS" id="PR00756">
    <property type="entry name" value="ALADIPTASE"/>
</dbReference>
<dbReference type="EC" id="3.4.11.2" evidence="4"/>
<evidence type="ECO:0000256" key="10">
    <source>
        <dbReference type="ARBA" id="ARBA00022833"/>
    </source>
</evidence>
<feature type="active site" description="Proton donor" evidence="12">
    <location>
        <position position="405"/>
    </location>
</feature>
<accession>A0AA49GGB4</accession>
<keyword evidence="8 14" id="KW-0479">Metal-binding</keyword>
<proteinExistence type="inferred from homology"/>
<dbReference type="Gene3D" id="3.30.2010.30">
    <property type="match status" value="1"/>
</dbReference>
<dbReference type="SUPFAM" id="SSF55486">
    <property type="entry name" value="Metalloproteases ('zincins'), catalytic domain"/>
    <property type="match status" value="1"/>
</dbReference>
<feature type="active site" description="Proton acceptor" evidence="12">
    <location>
        <position position="316"/>
    </location>
</feature>
<dbReference type="GO" id="GO:0016285">
    <property type="term" value="F:alanyl aminopeptidase activity"/>
    <property type="evidence" value="ECO:0007669"/>
    <property type="project" value="UniProtKB-EC"/>
</dbReference>
<dbReference type="SMART" id="SM01263">
    <property type="entry name" value="Leuk-A4-hydro_C"/>
    <property type="match status" value="1"/>
</dbReference>
<dbReference type="InterPro" id="IPR045357">
    <property type="entry name" value="Aminopeptidase_N-like_N"/>
</dbReference>
<dbReference type="SUPFAM" id="SSF63737">
    <property type="entry name" value="Leukotriene A4 hydrolase N-terminal domain"/>
    <property type="match status" value="1"/>
</dbReference>
<protein>
    <recommendedName>
        <fullName evidence="5">Aminopeptidase N</fullName>
        <ecNumber evidence="4">3.4.11.2</ecNumber>
    </recommendedName>
</protein>
<feature type="binding site" evidence="13">
    <location>
        <begin position="286"/>
        <end position="291"/>
    </location>
    <ligand>
        <name>a peptide</name>
        <dbReference type="ChEBI" id="CHEBI:60466"/>
    </ligand>
</feature>
<feature type="binding site" evidence="14">
    <location>
        <position position="319"/>
    </location>
    <ligand>
        <name>Zn(2+)</name>
        <dbReference type="ChEBI" id="CHEBI:29105"/>
        <note>catalytic</note>
    </ligand>
</feature>
<dbReference type="InterPro" id="IPR038502">
    <property type="entry name" value="M1_LTA-4_hydro/amino_C_sf"/>
</dbReference>
<keyword evidence="17" id="KW-1185">Reference proteome</keyword>
<dbReference type="InterPro" id="IPR015211">
    <property type="entry name" value="Peptidase_M1_C"/>
</dbReference>
<dbReference type="Pfam" id="PF09127">
    <property type="entry name" value="Leuk-A4-hydro_C"/>
    <property type="match status" value="1"/>
</dbReference>
<dbReference type="PROSITE" id="PS51257">
    <property type="entry name" value="PROKAR_LIPOPROTEIN"/>
    <property type="match status" value="1"/>
</dbReference>
<dbReference type="GO" id="GO:0008270">
    <property type="term" value="F:zinc ion binding"/>
    <property type="evidence" value="ECO:0007669"/>
    <property type="project" value="InterPro"/>
</dbReference>
<comment type="subcellular location">
    <subcellularLocation>
        <location evidence="2">Cytoplasm</location>
    </subcellularLocation>
</comment>
<gene>
    <name evidence="16" type="ORF">QYS48_07680</name>
</gene>
<evidence type="ECO:0000256" key="13">
    <source>
        <dbReference type="PIRSR" id="PIRSR634015-2"/>
    </source>
</evidence>
<feature type="binding site" evidence="13">
    <location>
        <begin position="578"/>
        <end position="580"/>
    </location>
    <ligand>
        <name>a peptide</name>
        <dbReference type="ChEBI" id="CHEBI:60466"/>
    </ligand>
</feature>
<dbReference type="EMBL" id="CP129970">
    <property type="protein sequence ID" value="WKK86769.2"/>
    <property type="molecule type" value="Genomic_DNA"/>
</dbReference>
<name>A0AA49GGB4_9BACT</name>